<evidence type="ECO:0000313" key="3">
    <source>
        <dbReference type="Proteomes" id="UP000176611"/>
    </source>
</evidence>
<comment type="caution">
    <text evidence="2">The sequence shown here is derived from an EMBL/GenBank/DDBJ whole genome shotgun (WGS) entry which is preliminary data.</text>
</comment>
<dbReference type="GO" id="GO:0006508">
    <property type="term" value="P:proteolysis"/>
    <property type="evidence" value="ECO:0007669"/>
    <property type="project" value="InterPro"/>
</dbReference>
<evidence type="ECO:0000313" key="2">
    <source>
        <dbReference type="EMBL" id="OGY68753.1"/>
    </source>
</evidence>
<dbReference type="Pfam" id="PF03412">
    <property type="entry name" value="Peptidase_C39"/>
    <property type="match status" value="1"/>
</dbReference>
<organism evidence="2 3">
    <name type="scientific">Candidatus Harrisonbacteria bacterium RIFOXYD1_FULL_40_9</name>
    <dbReference type="NCBI Taxonomy" id="1798412"/>
    <lineage>
        <taxon>Bacteria</taxon>
        <taxon>Candidatus Harrisoniibacteriota</taxon>
    </lineage>
</organism>
<dbReference type="GO" id="GO:0016020">
    <property type="term" value="C:membrane"/>
    <property type="evidence" value="ECO:0007669"/>
    <property type="project" value="InterPro"/>
</dbReference>
<evidence type="ECO:0000259" key="1">
    <source>
        <dbReference type="Pfam" id="PF03412"/>
    </source>
</evidence>
<dbReference type="Gene3D" id="3.90.70.10">
    <property type="entry name" value="Cysteine proteinases"/>
    <property type="match status" value="1"/>
</dbReference>
<feature type="domain" description="Peptidase C39" evidence="1">
    <location>
        <begin position="15"/>
        <end position="138"/>
    </location>
</feature>
<dbReference type="InterPro" id="IPR038765">
    <property type="entry name" value="Papain-like_cys_pep_sf"/>
</dbReference>
<dbReference type="InterPro" id="IPR005074">
    <property type="entry name" value="Peptidase_C39"/>
</dbReference>
<gene>
    <name evidence="2" type="ORF">A2586_01980</name>
</gene>
<protein>
    <recommendedName>
        <fullName evidence="1">Peptidase C39 domain-containing protein</fullName>
    </recommendedName>
</protein>
<dbReference type="AlphaFoldDB" id="A0A1G1ZVM8"/>
<dbReference type="Proteomes" id="UP000176611">
    <property type="component" value="Unassembled WGS sequence"/>
</dbReference>
<dbReference type="GO" id="GO:0005524">
    <property type="term" value="F:ATP binding"/>
    <property type="evidence" value="ECO:0007669"/>
    <property type="project" value="InterPro"/>
</dbReference>
<dbReference type="EMBL" id="MHJO01000029">
    <property type="protein sequence ID" value="OGY68753.1"/>
    <property type="molecule type" value="Genomic_DNA"/>
</dbReference>
<reference evidence="2 3" key="1">
    <citation type="journal article" date="2016" name="Nat. Commun.">
        <title>Thousands of microbial genomes shed light on interconnected biogeochemical processes in an aquifer system.</title>
        <authorList>
            <person name="Anantharaman K."/>
            <person name="Brown C.T."/>
            <person name="Hug L.A."/>
            <person name="Sharon I."/>
            <person name="Castelle C.J."/>
            <person name="Probst A.J."/>
            <person name="Thomas B.C."/>
            <person name="Singh A."/>
            <person name="Wilkins M.J."/>
            <person name="Karaoz U."/>
            <person name="Brodie E.L."/>
            <person name="Williams K.H."/>
            <person name="Hubbard S.S."/>
            <person name="Banfield J.F."/>
        </authorList>
    </citation>
    <scope>NUCLEOTIDE SEQUENCE [LARGE SCALE GENOMIC DNA]</scope>
</reference>
<sequence>MKNNFFHTIILPINPIELQKTNYDCGPASLQFVLNILQKDTEKHLIAEIARTSKEGGTNPKGLEAVLRAFNIRYEIAHPGSIELLEKKIRELNLCIVNYQAWARGGSEMKYLNAGHYSIVFGYNKTHFFVADPSKYPTPKSPTRGFRTIRKDLFIKRWRDKEENGTQTDRFMLSIPLFQN</sequence>
<name>A0A1G1ZVM8_9BACT</name>
<proteinExistence type="predicted"/>
<dbReference type="SUPFAM" id="SSF54001">
    <property type="entry name" value="Cysteine proteinases"/>
    <property type="match status" value="1"/>
</dbReference>
<accession>A0A1G1ZVM8</accession>
<dbReference type="GO" id="GO:0008233">
    <property type="term" value="F:peptidase activity"/>
    <property type="evidence" value="ECO:0007669"/>
    <property type="project" value="InterPro"/>
</dbReference>